<dbReference type="Pfam" id="PF05016">
    <property type="entry name" value="ParE_toxin"/>
    <property type="match status" value="1"/>
</dbReference>
<organism evidence="2 3">
    <name type="scientific">Flavobacterium aurantiibacter</name>
    <dbReference type="NCBI Taxonomy" id="2023067"/>
    <lineage>
        <taxon>Bacteria</taxon>
        <taxon>Pseudomonadati</taxon>
        <taxon>Bacteroidota</taxon>
        <taxon>Flavobacteriia</taxon>
        <taxon>Flavobacteriales</taxon>
        <taxon>Flavobacteriaceae</taxon>
        <taxon>Flavobacterium</taxon>
    </lineage>
</organism>
<evidence type="ECO:0000256" key="1">
    <source>
        <dbReference type="ARBA" id="ARBA00022649"/>
    </source>
</evidence>
<protein>
    <recommendedName>
        <fullName evidence="4">Plasmid stabilization system</fullName>
    </recommendedName>
</protein>
<evidence type="ECO:0000313" key="3">
    <source>
        <dbReference type="Proteomes" id="UP000216035"/>
    </source>
</evidence>
<keyword evidence="3" id="KW-1185">Reference proteome</keyword>
<dbReference type="Gene3D" id="3.30.2310.20">
    <property type="entry name" value="RelE-like"/>
    <property type="match status" value="1"/>
</dbReference>
<evidence type="ECO:0008006" key="4">
    <source>
        <dbReference type="Google" id="ProtNLM"/>
    </source>
</evidence>
<gene>
    <name evidence="2" type="ORF">CHX27_01735</name>
</gene>
<comment type="caution">
    <text evidence="2">The sequence shown here is derived from an EMBL/GenBank/DDBJ whole genome shotgun (WGS) entry which is preliminary data.</text>
</comment>
<name>A0A256A5R8_9FLAO</name>
<keyword evidence="1" id="KW-1277">Toxin-antitoxin system</keyword>
<dbReference type="AlphaFoldDB" id="A0A256A5R8"/>
<evidence type="ECO:0000313" key="2">
    <source>
        <dbReference type="EMBL" id="OYQ49086.1"/>
    </source>
</evidence>
<proteinExistence type="predicted"/>
<sequence>MSYNVVYHTQVKNDVLRAKGWYKTKQSGLEKHFSAAVTDTIKALISNPFLFEVKYKTVRTAYTAVFPYAVHYHVNEETKTITVLGVFHTALSPENWLKRQ</sequence>
<dbReference type="InterPro" id="IPR035093">
    <property type="entry name" value="RelE/ParE_toxin_dom_sf"/>
</dbReference>
<dbReference type="RefSeq" id="WP_094485046.1">
    <property type="nucleotide sequence ID" value="NZ_NOXX01000109.1"/>
</dbReference>
<accession>A0A256A5R8</accession>
<dbReference type="InterPro" id="IPR007712">
    <property type="entry name" value="RelE/ParE_toxin"/>
</dbReference>
<dbReference type="EMBL" id="NOXX01000109">
    <property type="protein sequence ID" value="OYQ49086.1"/>
    <property type="molecule type" value="Genomic_DNA"/>
</dbReference>
<dbReference type="OrthoDB" id="595476at2"/>
<reference evidence="2 3" key="1">
    <citation type="submission" date="2017-07" db="EMBL/GenBank/DDBJ databases">
        <title>Flavobacterium cyanobacteriorum sp. nov., isolated from cyanobacterial aggregates in a eutrophic lake.</title>
        <authorList>
            <person name="Cai H."/>
        </authorList>
    </citation>
    <scope>NUCLEOTIDE SEQUENCE [LARGE SCALE GENOMIC DNA]</scope>
    <source>
        <strain evidence="2 3">TH167</strain>
    </source>
</reference>
<dbReference type="Proteomes" id="UP000216035">
    <property type="component" value="Unassembled WGS sequence"/>
</dbReference>